<name>A0A420MVT5_FUSOX</name>
<evidence type="ECO:0000256" key="1">
    <source>
        <dbReference type="SAM" id="MobiDB-lite"/>
    </source>
</evidence>
<organism evidence="2 3">
    <name type="scientific">Fusarium oxysporum</name>
    <name type="common">Fusarium vascular wilt</name>
    <dbReference type="NCBI Taxonomy" id="5507"/>
    <lineage>
        <taxon>Eukaryota</taxon>
        <taxon>Fungi</taxon>
        <taxon>Dikarya</taxon>
        <taxon>Ascomycota</taxon>
        <taxon>Pezizomycotina</taxon>
        <taxon>Sordariomycetes</taxon>
        <taxon>Hypocreomycetidae</taxon>
        <taxon>Hypocreales</taxon>
        <taxon>Nectriaceae</taxon>
        <taxon>Fusarium</taxon>
        <taxon>Fusarium oxysporum species complex</taxon>
    </lineage>
</organism>
<comment type="caution">
    <text evidence="2">The sequence shown here is derived from an EMBL/GenBank/DDBJ whole genome shotgun (WGS) entry which is preliminary data.</text>
</comment>
<reference evidence="2 3" key="1">
    <citation type="journal article" date="2018" name="Sci. Rep.">
        <title>Characterisation of pathogen-specific regions and novel effector candidates in Fusarium oxysporum f. sp. cepae.</title>
        <authorList>
            <person name="Armitage A.D."/>
            <person name="Taylor A."/>
            <person name="Sobczyk M.K."/>
            <person name="Baxter L."/>
            <person name="Greenfield B.P."/>
            <person name="Bates H.J."/>
            <person name="Wilson F."/>
            <person name="Jackson A.C."/>
            <person name="Ott S."/>
            <person name="Harrison R.J."/>
            <person name="Clarkson J.P."/>
        </authorList>
    </citation>
    <scope>NUCLEOTIDE SEQUENCE [LARGE SCALE GENOMIC DNA]</scope>
    <source>
        <strain evidence="2 3">Fo_A13</strain>
    </source>
</reference>
<gene>
    <name evidence="2" type="ORF">BFJ69_g10394</name>
</gene>
<sequence>MSTDDEAAEIGSLNDHLDQLNIEDNVGSESQLIRRSAEESPENNEENDTGKTSCYTGRTFYLARREFVLETDEPDIDNANSIFLASGDNEILQLDKLPSMINEFDLIRKHAIEIIRTTEPMTAERSIWFGYLSDQAIDLSELRERCYEAVQAAFMTADSACEDLADLGDNTALDDPSLNLEGTLAPEARAEAKDEPDKASYCCFIALTMAARVLKASTAREMAQRVRSGANLDDLILNIESLKPPTQSQPWEADMPDKPGHHHVYALLGCLMATAYVR</sequence>
<proteinExistence type="predicted"/>
<evidence type="ECO:0000313" key="3">
    <source>
        <dbReference type="Proteomes" id="UP000285084"/>
    </source>
</evidence>
<feature type="region of interest" description="Disordered" evidence="1">
    <location>
        <begin position="1"/>
        <end position="52"/>
    </location>
</feature>
<accession>A0A420MVT5</accession>
<evidence type="ECO:0000313" key="2">
    <source>
        <dbReference type="EMBL" id="RKK72131.1"/>
    </source>
</evidence>
<dbReference type="AlphaFoldDB" id="A0A420MVT5"/>
<dbReference type="VEuPathDB" id="FungiDB:FOIG_13636"/>
<dbReference type="Proteomes" id="UP000285084">
    <property type="component" value="Unassembled WGS sequence"/>
</dbReference>
<dbReference type="EMBL" id="MRCX01000103">
    <property type="protein sequence ID" value="RKK72131.1"/>
    <property type="molecule type" value="Genomic_DNA"/>
</dbReference>
<protein>
    <submittedName>
        <fullName evidence="2">Uncharacterized protein</fullName>
    </submittedName>
</protein>